<proteinExistence type="predicted"/>
<keyword evidence="3" id="KW-1185">Reference proteome</keyword>
<evidence type="ECO:0000313" key="3">
    <source>
        <dbReference type="Proteomes" id="UP000467322"/>
    </source>
</evidence>
<dbReference type="Pfam" id="PF12680">
    <property type="entry name" value="SnoaL_2"/>
    <property type="match status" value="1"/>
</dbReference>
<dbReference type="Proteomes" id="UP000467322">
    <property type="component" value="Unassembled WGS sequence"/>
</dbReference>
<feature type="domain" description="SnoaL-like" evidence="1">
    <location>
        <begin position="19"/>
        <end position="120"/>
    </location>
</feature>
<gene>
    <name evidence="2" type="ORF">GQE99_18690</name>
</gene>
<dbReference type="EMBL" id="WTUX01000021">
    <property type="protein sequence ID" value="MZR15051.1"/>
    <property type="molecule type" value="Genomic_DNA"/>
</dbReference>
<name>A0A845MBX6_9RHOB</name>
<sequence>MSVATETDFRDAARTACIAVCAGDWARLETVMRPDAVLQITEDAYLSGIATMAPYFEHYLEYYRLTLPRLDVICDGMEAAVEATLRLEYVKDKPGLPASSGQVTEIPIGVFFTFAGTRIVKGRVFYSLDDWMELFADPVAGRTAGEEAP</sequence>
<reference evidence="2 3" key="1">
    <citation type="submission" date="2019-12" db="EMBL/GenBank/DDBJ databases">
        <title>Maritimibacter sp. nov. sp. isolated from sea sand.</title>
        <authorList>
            <person name="Kim J."/>
            <person name="Jeong S.E."/>
            <person name="Jung H.S."/>
            <person name="Jeon C.O."/>
        </authorList>
    </citation>
    <scope>NUCLEOTIDE SEQUENCE [LARGE SCALE GENOMIC DNA]</scope>
    <source>
        <strain evidence="2 3">DP07</strain>
    </source>
</reference>
<evidence type="ECO:0000259" key="1">
    <source>
        <dbReference type="Pfam" id="PF12680"/>
    </source>
</evidence>
<protein>
    <recommendedName>
        <fullName evidence="1">SnoaL-like domain-containing protein</fullName>
    </recommendedName>
</protein>
<dbReference type="SUPFAM" id="SSF54427">
    <property type="entry name" value="NTF2-like"/>
    <property type="match status" value="1"/>
</dbReference>
<dbReference type="InterPro" id="IPR032710">
    <property type="entry name" value="NTF2-like_dom_sf"/>
</dbReference>
<dbReference type="AlphaFoldDB" id="A0A845MBX6"/>
<dbReference type="InterPro" id="IPR037401">
    <property type="entry name" value="SnoaL-like"/>
</dbReference>
<dbReference type="Gene3D" id="3.10.450.50">
    <property type="match status" value="1"/>
</dbReference>
<accession>A0A845MBX6</accession>
<comment type="caution">
    <text evidence="2">The sequence shown here is derived from an EMBL/GenBank/DDBJ whole genome shotgun (WGS) entry which is preliminary data.</text>
</comment>
<organism evidence="2 3">
    <name type="scientific">Maritimibacter harenae</name>
    <dbReference type="NCBI Taxonomy" id="2606218"/>
    <lineage>
        <taxon>Bacteria</taxon>
        <taxon>Pseudomonadati</taxon>
        <taxon>Pseudomonadota</taxon>
        <taxon>Alphaproteobacteria</taxon>
        <taxon>Rhodobacterales</taxon>
        <taxon>Roseobacteraceae</taxon>
        <taxon>Maritimibacter</taxon>
    </lineage>
</organism>
<evidence type="ECO:0000313" key="2">
    <source>
        <dbReference type="EMBL" id="MZR15051.1"/>
    </source>
</evidence>
<dbReference type="RefSeq" id="WP_161353417.1">
    <property type="nucleotide sequence ID" value="NZ_WTUX01000021.1"/>
</dbReference>